<dbReference type="EMBL" id="OU466862">
    <property type="protein sequence ID" value="CAH2072086.1"/>
    <property type="molecule type" value="Genomic_DNA"/>
</dbReference>
<dbReference type="AlphaFoldDB" id="A0AAU9SS60"/>
<accession>A0AAU9SS60</accession>
<gene>
    <name evidence="2" type="ORF">TAV2_LOCUS19542</name>
</gene>
<dbReference type="Proteomes" id="UP000836841">
    <property type="component" value="Chromosome 6"/>
</dbReference>
<evidence type="ECO:0000313" key="2">
    <source>
        <dbReference type="EMBL" id="CAH2072086.1"/>
    </source>
</evidence>
<sequence>MEEHTQDRREIAFLHSGEFLRGESTSTDHQTNESPVDHHHQPSIKEVDFFAAKSQPYDPSYVRTTNIVGSSSFNVRFHIIYSYTTFDDIYIYIYVGRY</sequence>
<reference evidence="2 3" key="1">
    <citation type="submission" date="2022-03" db="EMBL/GenBank/DDBJ databases">
        <authorList>
            <person name="Nunn A."/>
            <person name="Chopra R."/>
            <person name="Nunn A."/>
            <person name="Contreras Garrido A."/>
        </authorList>
    </citation>
    <scope>NUCLEOTIDE SEQUENCE [LARGE SCALE GENOMIC DNA]</scope>
</reference>
<evidence type="ECO:0000256" key="1">
    <source>
        <dbReference type="SAM" id="MobiDB-lite"/>
    </source>
</evidence>
<keyword evidence="3" id="KW-1185">Reference proteome</keyword>
<protein>
    <submittedName>
        <fullName evidence="2">Uncharacterized protein</fullName>
    </submittedName>
</protein>
<feature type="compositionally biased region" description="Polar residues" evidence="1">
    <location>
        <begin position="23"/>
        <end position="34"/>
    </location>
</feature>
<name>A0AAU9SS60_THLAR</name>
<evidence type="ECO:0000313" key="3">
    <source>
        <dbReference type="Proteomes" id="UP000836841"/>
    </source>
</evidence>
<feature type="region of interest" description="Disordered" evidence="1">
    <location>
        <begin position="17"/>
        <end position="42"/>
    </location>
</feature>
<organism evidence="2 3">
    <name type="scientific">Thlaspi arvense</name>
    <name type="common">Field penny-cress</name>
    <dbReference type="NCBI Taxonomy" id="13288"/>
    <lineage>
        <taxon>Eukaryota</taxon>
        <taxon>Viridiplantae</taxon>
        <taxon>Streptophyta</taxon>
        <taxon>Embryophyta</taxon>
        <taxon>Tracheophyta</taxon>
        <taxon>Spermatophyta</taxon>
        <taxon>Magnoliopsida</taxon>
        <taxon>eudicotyledons</taxon>
        <taxon>Gunneridae</taxon>
        <taxon>Pentapetalae</taxon>
        <taxon>rosids</taxon>
        <taxon>malvids</taxon>
        <taxon>Brassicales</taxon>
        <taxon>Brassicaceae</taxon>
        <taxon>Thlaspideae</taxon>
        <taxon>Thlaspi</taxon>
    </lineage>
</organism>
<proteinExistence type="predicted"/>